<evidence type="ECO:0000256" key="4">
    <source>
        <dbReference type="ARBA" id="ARBA00023235"/>
    </source>
</evidence>
<dbReference type="PANTHER" id="PTHR11764">
    <property type="entry name" value="TERPENE CYCLASE/MUTASE FAMILY MEMBER"/>
    <property type="match status" value="1"/>
</dbReference>
<keyword evidence="8" id="KW-1185">Reference proteome</keyword>
<dbReference type="EC" id="5.4.99.17" evidence="7"/>
<dbReference type="PANTHER" id="PTHR11764:SF20">
    <property type="entry name" value="LANOSTEROL SYNTHASE"/>
    <property type="match status" value="1"/>
</dbReference>
<evidence type="ECO:0000313" key="7">
    <source>
        <dbReference type="EMBL" id="RLQ95503.1"/>
    </source>
</evidence>
<evidence type="ECO:0000313" key="8">
    <source>
        <dbReference type="Proteomes" id="UP000276770"/>
    </source>
</evidence>
<evidence type="ECO:0000256" key="2">
    <source>
        <dbReference type="ARBA" id="ARBA00009755"/>
    </source>
</evidence>
<evidence type="ECO:0000259" key="6">
    <source>
        <dbReference type="Pfam" id="PF13249"/>
    </source>
</evidence>
<feature type="domain" description="Squalene cyclase N-terminal" evidence="6">
    <location>
        <begin position="10"/>
        <end position="293"/>
    </location>
</feature>
<comment type="pathway">
    <text evidence="1">Secondary metabolite biosynthesis; hopanoid biosynthesis.</text>
</comment>
<dbReference type="Gene3D" id="1.50.10.20">
    <property type="match status" value="2"/>
</dbReference>
<dbReference type="Proteomes" id="UP000276770">
    <property type="component" value="Unassembled WGS sequence"/>
</dbReference>
<evidence type="ECO:0000256" key="1">
    <source>
        <dbReference type="ARBA" id="ARBA00004999"/>
    </source>
</evidence>
<dbReference type="NCBIfam" id="TIGR01787">
    <property type="entry name" value="squalene_cyclas"/>
    <property type="match status" value="1"/>
</dbReference>
<dbReference type="Pfam" id="PF13249">
    <property type="entry name" value="SQHop_cyclase_N"/>
    <property type="match status" value="1"/>
</dbReference>
<dbReference type="InterPro" id="IPR002365">
    <property type="entry name" value="Terpene_synthase_CS"/>
</dbReference>
<dbReference type="GO" id="GO:0051007">
    <property type="term" value="F:squalene-hopene cyclase activity"/>
    <property type="evidence" value="ECO:0007669"/>
    <property type="project" value="UniProtKB-EC"/>
</dbReference>
<comment type="similarity">
    <text evidence="2">Belongs to the terpene cyclase/mutase family.</text>
</comment>
<gene>
    <name evidence="7" type="primary">shc</name>
    <name evidence="7" type="ORF">D9X91_10755</name>
</gene>
<dbReference type="InterPro" id="IPR018333">
    <property type="entry name" value="Squalene_cyclase"/>
</dbReference>
<keyword evidence="4 7" id="KW-0413">Isomerase</keyword>
<organism evidence="7 8">
    <name type="scientific">Falsibacillus albus</name>
    <dbReference type="NCBI Taxonomy" id="2478915"/>
    <lineage>
        <taxon>Bacteria</taxon>
        <taxon>Bacillati</taxon>
        <taxon>Bacillota</taxon>
        <taxon>Bacilli</taxon>
        <taxon>Bacillales</taxon>
        <taxon>Bacillaceae</taxon>
        <taxon>Falsibacillus</taxon>
    </lineage>
</organism>
<dbReference type="InterPro" id="IPR008930">
    <property type="entry name" value="Terpenoid_cyclase/PrenylTrfase"/>
</dbReference>
<protein>
    <submittedName>
        <fullName evidence="7">Squalene--hopene cyclase</fullName>
        <ecNumber evidence="7">5.4.99.17</ecNumber>
    </submittedName>
</protein>
<accession>A0A3L7JXN0</accession>
<evidence type="ECO:0000256" key="3">
    <source>
        <dbReference type="ARBA" id="ARBA00022737"/>
    </source>
</evidence>
<dbReference type="PROSITE" id="PS01074">
    <property type="entry name" value="TERPENE_SYNTHASES"/>
    <property type="match status" value="1"/>
</dbReference>
<dbReference type="NCBIfam" id="TIGR01507">
    <property type="entry name" value="hopene_cyclase"/>
    <property type="match status" value="1"/>
</dbReference>
<dbReference type="RefSeq" id="WP_121680618.1">
    <property type="nucleotide sequence ID" value="NZ_RCVZ01000006.1"/>
</dbReference>
<dbReference type="GO" id="GO:0016104">
    <property type="term" value="P:triterpenoid biosynthetic process"/>
    <property type="evidence" value="ECO:0007669"/>
    <property type="project" value="InterPro"/>
</dbReference>
<keyword evidence="3" id="KW-0677">Repeat</keyword>
<dbReference type="InterPro" id="IPR006400">
    <property type="entry name" value="Hopene-cyclase"/>
</dbReference>
<evidence type="ECO:0000259" key="5">
    <source>
        <dbReference type="Pfam" id="PF13243"/>
    </source>
</evidence>
<proteinExistence type="inferred from homology"/>
<dbReference type="EMBL" id="RCVZ01000006">
    <property type="protein sequence ID" value="RLQ95503.1"/>
    <property type="molecule type" value="Genomic_DNA"/>
</dbReference>
<dbReference type="UniPathway" id="UPA00337"/>
<dbReference type="SFLD" id="SFLDG01016">
    <property type="entry name" value="Prenyltransferase_Like_2"/>
    <property type="match status" value="1"/>
</dbReference>
<dbReference type="OrthoDB" id="9758578at2"/>
<dbReference type="AlphaFoldDB" id="A0A3L7JXN0"/>
<dbReference type="Pfam" id="PF13243">
    <property type="entry name" value="SQHop_cyclase_C"/>
    <property type="match status" value="1"/>
</dbReference>
<dbReference type="GO" id="GO:0005811">
    <property type="term" value="C:lipid droplet"/>
    <property type="evidence" value="ECO:0007669"/>
    <property type="project" value="InterPro"/>
</dbReference>
<dbReference type="SUPFAM" id="SSF48239">
    <property type="entry name" value="Terpenoid cyclases/Protein prenyltransferases"/>
    <property type="match status" value="2"/>
</dbReference>
<dbReference type="InterPro" id="IPR032696">
    <property type="entry name" value="SQ_cyclase_C"/>
</dbReference>
<name>A0A3L7JXN0_9BACI</name>
<comment type="caution">
    <text evidence="7">The sequence shown here is derived from an EMBL/GenBank/DDBJ whole genome shotgun (WGS) entry which is preliminary data.</text>
</comment>
<reference evidence="7 8" key="1">
    <citation type="submission" date="2018-10" db="EMBL/GenBank/DDBJ databases">
        <title>Falsibacillus sp. genome draft.</title>
        <authorList>
            <person name="Shi S."/>
        </authorList>
    </citation>
    <scope>NUCLEOTIDE SEQUENCE [LARGE SCALE GENOMIC DNA]</scope>
    <source>
        <strain evidence="7 8">GY 10110</strain>
    </source>
</reference>
<dbReference type="InterPro" id="IPR032697">
    <property type="entry name" value="SQ_cyclase_N"/>
</dbReference>
<sequence>MTNGIIQDEIERIVQQLKLDQLPNGSWDYPFETGVITDAYMIILLRSLEWNDEELIRSLVARIKSLQEGNGAWKLFHDEPEGSLSLTIDAYYGLLFSGYSKINEPHMIKAQKFIIKHGGLKEAKLYTKLLLAMTGQYKWPSFFPLPPEFMLLPKSFPINFYDISVFGRANLAPLIILASNKYHHDQSGPSLSHLYITRSGQDDWEEYRSKDWNTFFASIQRGIKSLVGVPARLKTMGIEKAKNYTLDRIETDGTMLNYFSSTFYMVFALLSLGYPRDHAIIQAAVDGLKSMACTIDGHVHIQYTTANVWNTALISHALFKAGEPEESQTLMNSVHYLLTQQHNKYGDWMYHNDKAKPGGWGFSHDNTINPDVDDTTASLKSTIPYIPLDPYCMEVWQNGIQWVISMQNPDGGWPAFERELNNPILHLIPMEGAEFILLDPSTPDLTGRTLEFLGNHTHSIKPRKKLQRGIDWLIDNQEKDGSWYGRWGICYIYGTWAAVIGMIAAGISPLHPSVQKAVQWLKDIQNDDGGWGESCLSDTRKTYVPLNESTLTHTSWALETLIAASDEPTKEIEEGIHFLIREGRRNNWTTAYPKGQGMASFFYIHYHSYRHVFPLMTLLSYKENFGEI</sequence>
<feature type="domain" description="Squalene cyclase C-terminal" evidence="5">
    <location>
        <begin position="307"/>
        <end position="622"/>
    </location>
</feature>